<dbReference type="AlphaFoldDB" id="A0A6M3MCQ7"/>
<evidence type="ECO:0008006" key="3">
    <source>
        <dbReference type="Google" id="ProtNLM"/>
    </source>
</evidence>
<reference evidence="2" key="1">
    <citation type="submission" date="2020-03" db="EMBL/GenBank/DDBJ databases">
        <title>The deep terrestrial virosphere.</title>
        <authorList>
            <person name="Holmfeldt K."/>
            <person name="Nilsson E."/>
            <person name="Simone D."/>
            <person name="Lopez-Fernandez M."/>
            <person name="Wu X."/>
            <person name="de Brujin I."/>
            <person name="Lundin D."/>
            <person name="Andersson A."/>
            <person name="Bertilsson S."/>
            <person name="Dopson M."/>
        </authorList>
    </citation>
    <scope>NUCLEOTIDE SEQUENCE</scope>
    <source>
        <strain evidence="1">MM171A00780</strain>
        <strain evidence="2">MM171B01176</strain>
    </source>
</reference>
<proteinExistence type="predicted"/>
<dbReference type="EMBL" id="MT143792">
    <property type="protein sequence ID" value="QJB02552.1"/>
    <property type="molecule type" value="Genomic_DNA"/>
</dbReference>
<accession>A0A6M3MCQ7</accession>
<evidence type="ECO:0000313" key="2">
    <source>
        <dbReference type="EMBL" id="QJB02552.1"/>
    </source>
</evidence>
<sequence length="113" mass="11823">MPDFKELGDITVQPGDLTVPYTFGLPACSSAIANDGSIPYGTTISSVVVTAEKADGTVATGLVASSSVASNVVTVNLTYPSTGDGTYHLEFVCTLNTGAKIEFDFNRVKVRDR</sequence>
<evidence type="ECO:0000313" key="1">
    <source>
        <dbReference type="EMBL" id="QJA99897.1"/>
    </source>
</evidence>
<dbReference type="EMBL" id="MT143673">
    <property type="protein sequence ID" value="QJA99897.1"/>
    <property type="molecule type" value="Genomic_DNA"/>
</dbReference>
<protein>
    <recommendedName>
        <fullName evidence="3">Tail protein</fullName>
    </recommendedName>
</protein>
<name>A0A6M3MCQ7_9ZZZZ</name>
<organism evidence="2">
    <name type="scientific">viral metagenome</name>
    <dbReference type="NCBI Taxonomy" id="1070528"/>
    <lineage>
        <taxon>unclassified sequences</taxon>
        <taxon>metagenomes</taxon>
        <taxon>organismal metagenomes</taxon>
    </lineage>
</organism>
<gene>
    <name evidence="1" type="ORF">MM171A00780_0006</name>
    <name evidence="2" type="ORF">MM171B01176_0007</name>
</gene>